<gene>
    <name evidence="2" type="ordered locus">Nmag_3551</name>
    <name evidence="3" type="ORF">C500_12460</name>
</gene>
<dbReference type="GeneID" id="8826419"/>
<name>D3SU12_NATMM</name>
<reference evidence="4" key="1">
    <citation type="submission" date="2010-02" db="EMBL/GenBank/DDBJ databases">
        <title>Complete sequence of chromosome of Natrialba magadii ATCC 43099.</title>
        <authorList>
            <consortium name="US DOE Joint Genome Institute"/>
            <person name="Lucas S."/>
            <person name="Copeland A."/>
            <person name="Lapidus A."/>
            <person name="Cheng J.-F."/>
            <person name="Bruce D."/>
            <person name="Goodwin L."/>
            <person name="Pitluck S."/>
            <person name="Davenport K."/>
            <person name="Saunders E."/>
            <person name="Detter J.C."/>
            <person name="Han C."/>
            <person name="Tapia R."/>
            <person name="Land M."/>
            <person name="Hauser L."/>
            <person name="Kyrpides N."/>
            <person name="Mikhailova N."/>
            <person name="De Castro R.E."/>
            <person name="Maupin-Furlow J.A."/>
            <person name="Woyke T."/>
        </authorList>
    </citation>
    <scope>NUCLEOTIDE SEQUENCE [LARGE SCALE GENOMIC DNA]</scope>
    <source>
        <strain evidence="4">ATCC 43099 / DSM 3394 / CCM 3739 / CIP 104546 / IAM 13178 / JCM 8861 / NBRC 102185 / NCIMB 2190 / MS3</strain>
    </source>
</reference>
<dbReference type="EMBL" id="CP001932">
    <property type="protein sequence ID" value="ADD07101.1"/>
    <property type="molecule type" value="Genomic_DNA"/>
</dbReference>
<reference evidence="2" key="4">
    <citation type="submission" date="2016-09" db="EMBL/GenBank/DDBJ databases">
        <authorList>
            <person name="Pfeiffer F."/>
        </authorList>
    </citation>
    <scope>NUCLEOTIDE SEQUENCE</scope>
    <source>
        <strain evidence="2">ATCC 43099</strain>
    </source>
</reference>
<dbReference type="RefSeq" id="WP_004267709.1">
    <property type="nucleotide sequence ID" value="NC_013922.1"/>
</dbReference>
<dbReference type="KEGG" id="nmg:Nmag_3551"/>
<dbReference type="HOGENOM" id="CLU_2091368_0_0_2"/>
<dbReference type="STRING" id="547559.Nmag_3551"/>
<dbReference type="PATRIC" id="fig|547559.17.peg.2464"/>
<dbReference type="Proteomes" id="UP000001879">
    <property type="component" value="Chromosome"/>
</dbReference>
<evidence type="ECO:0000313" key="4">
    <source>
        <dbReference type="Proteomes" id="UP000001879"/>
    </source>
</evidence>
<protein>
    <submittedName>
        <fullName evidence="2">Uncharacterized protein</fullName>
    </submittedName>
</protein>
<reference evidence="3 5" key="3">
    <citation type="journal article" date="2014" name="PLoS Genet.">
        <title>Phylogenetically driven sequencing of extremely halophilic archaea reveals strategies for static and dynamic osmo-response.</title>
        <authorList>
            <person name="Becker E.A."/>
            <person name="Seitzer P.M."/>
            <person name="Tritt A."/>
            <person name="Larsen D."/>
            <person name="Krusor M."/>
            <person name="Yao A.I."/>
            <person name="Wu D."/>
            <person name="Madern D."/>
            <person name="Eisen J.A."/>
            <person name="Darling A.E."/>
            <person name="Facciotti M.T."/>
        </authorList>
    </citation>
    <scope>NUCLEOTIDE SEQUENCE [LARGE SCALE GENOMIC DNA]</scope>
    <source>
        <strain evidence="5">ATCC 43099 / DSM 3394 / CCM 3739 / CIP 104546 / IAM 13178 / JCM 8861 / NBRC 102185 / NCIMB 2190 / MS3</strain>
        <strain evidence="3">MS-3</strain>
    </source>
</reference>
<evidence type="ECO:0000313" key="2">
    <source>
        <dbReference type="EMBL" id="ADD07101.1"/>
    </source>
</evidence>
<keyword evidence="1" id="KW-0812">Transmembrane</keyword>
<feature type="transmembrane region" description="Helical" evidence="1">
    <location>
        <begin position="40"/>
        <end position="63"/>
    </location>
</feature>
<evidence type="ECO:0000313" key="5">
    <source>
        <dbReference type="Proteomes" id="UP000011543"/>
    </source>
</evidence>
<evidence type="ECO:0000313" key="3">
    <source>
        <dbReference type="EMBL" id="ELY28756.1"/>
    </source>
</evidence>
<sequence>MIGVGSTQVVVACFAGTMIVVSAIGLLERAFSLGSVAERYGPAIVVAGWVLLGTLGVAMAGQLLAGETVSVTVAFTGFVATLAWVFVEQSVTQSSEQRTTPLGRWLLSRLSGRSNE</sequence>
<feature type="transmembrane region" description="Helical" evidence="1">
    <location>
        <begin position="69"/>
        <end position="87"/>
    </location>
</feature>
<keyword evidence="1" id="KW-0472">Membrane</keyword>
<dbReference type="OrthoDB" id="168320at2157"/>
<keyword evidence="4" id="KW-1185">Reference proteome</keyword>
<dbReference type="AlphaFoldDB" id="D3SU12"/>
<accession>D3SU12</accession>
<evidence type="ECO:0000256" key="1">
    <source>
        <dbReference type="SAM" id="Phobius"/>
    </source>
</evidence>
<dbReference type="Proteomes" id="UP000011543">
    <property type="component" value="Unassembled WGS sequence"/>
</dbReference>
<proteinExistence type="predicted"/>
<feature type="transmembrane region" description="Helical" evidence="1">
    <location>
        <begin position="6"/>
        <end position="28"/>
    </location>
</feature>
<keyword evidence="1" id="KW-1133">Transmembrane helix</keyword>
<reference evidence="2 4" key="2">
    <citation type="journal article" date="2012" name="BMC Genomics">
        <title>A comparative genomics perspective on the genetic content of the alkaliphilic haloarchaeon Natrialba magadii ATCC 43099T.</title>
        <authorList>
            <person name="Siddaramappa S."/>
            <person name="Challacombe J.F."/>
            <person name="Decastro R.E."/>
            <person name="Pfeiffer F."/>
            <person name="Sastre D.E."/>
            <person name="Gimenez M.I."/>
            <person name="Paggi R.A."/>
            <person name="Detter J.C."/>
            <person name="Davenport K.W."/>
            <person name="Goodwin L.A."/>
            <person name="Kyrpides N."/>
            <person name="Tapia R."/>
            <person name="Pitluck S."/>
            <person name="Lucas S."/>
            <person name="Woyke T."/>
            <person name="Maupin-Furlow J.A."/>
        </authorList>
    </citation>
    <scope>NUCLEOTIDE SEQUENCE [LARGE SCALE GENOMIC DNA]</scope>
    <source>
        <strain evidence="2">ATCC 43099</strain>
        <strain evidence="4">ATCC 43099 / DSM 3394 / CCM 3739 / CIP 104546 / IAM 13178 / JCM 8861 / NBRC 102185 / NCIMB 2190 / MS3</strain>
    </source>
</reference>
<organism evidence="2 4">
    <name type="scientific">Natrialba magadii (strain ATCC 43099 / DSM 3394 / CCM 3739 / CIP 104546 / IAM 13178 / JCM 8861 / NBRC 102185 / NCIMB 2190 / MS3)</name>
    <name type="common">Natronobacterium magadii</name>
    <dbReference type="NCBI Taxonomy" id="547559"/>
    <lineage>
        <taxon>Archaea</taxon>
        <taxon>Methanobacteriati</taxon>
        <taxon>Methanobacteriota</taxon>
        <taxon>Stenosarchaea group</taxon>
        <taxon>Halobacteria</taxon>
        <taxon>Halobacteriales</taxon>
        <taxon>Natrialbaceae</taxon>
        <taxon>Natrialba</taxon>
    </lineage>
</organism>
<dbReference type="PaxDb" id="547559-Nmag_3551"/>
<dbReference type="EMBL" id="AOHS01000040">
    <property type="protein sequence ID" value="ELY28756.1"/>
    <property type="molecule type" value="Genomic_DNA"/>
</dbReference>